<protein>
    <submittedName>
        <fullName evidence="1">Uncharacterized protein</fullName>
    </submittedName>
</protein>
<dbReference type="Proteomes" id="UP000807342">
    <property type="component" value="Unassembled WGS sequence"/>
</dbReference>
<gene>
    <name evidence="1" type="ORF">P691DRAFT_440982</name>
</gene>
<keyword evidence="2" id="KW-1185">Reference proteome</keyword>
<name>A0A9P5XHY3_9AGAR</name>
<evidence type="ECO:0000313" key="1">
    <source>
        <dbReference type="EMBL" id="KAF9450719.1"/>
    </source>
</evidence>
<accession>A0A9P5XHY3</accession>
<comment type="caution">
    <text evidence="1">The sequence shown here is derived from an EMBL/GenBank/DDBJ whole genome shotgun (WGS) entry which is preliminary data.</text>
</comment>
<reference evidence="1" key="1">
    <citation type="submission" date="2020-11" db="EMBL/GenBank/DDBJ databases">
        <authorList>
            <consortium name="DOE Joint Genome Institute"/>
            <person name="Ahrendt S."/>
            <person name="Riley R."/>
            <person name="Andreopoulos W."/>
            <person name="Labutti K."/>
            <person name="Pangilinan J."/>
            <person name="Ruiz-Duenas F.J."/>
            <person name="Barrasa J.M."/>
            <person name="Sanchez-Garcia M."/>
            <person name="Camarero S."/>
            <person name="Miyauchi S."/>
            <person name="Serrano A."/>
            <person name="Linde D."/>
            <person name="Babiker R."/>
            <person name="Drula E."/>
            <person name="Ayuso-Fernandez I."/>
            <person name="Pacheco R."/>
            <person name="Padilla G."/>
            <person name="Ferreira P."/>
            <person name="Barriuso J."/>
            <person name="Kellner H."/>
            <person name="Castanera R."/>
            <person name="Alfaro M."/>
            <person name="Ramirez L."/>
            <person name="Pisabarro A.G."/>
            <person name="Kuo A."/>
            <person name="Tritt A."/>
            <person name="Lipzen A."/>
            <person name="He G."/>
            <person name="Yan M."/>
            <person name="Ng V."/>
            <person name="Cullen D."/>
            <person name="Martin F."/>
            <person name="Rosso M.-N."/>
            <person name="Henrissat B."/>
            <person name="Hibbett D."/>
            <person name="Martinez A.T."/>
            <person name="Grigoriev I.V."/>
        </authorList>
    </citation>
    <scope>NUCLEOTIDE SEQUENCE</scope>
    <source>
        <strain evidence="1">MF-IS2</strain>
    </source>
</reference>
<dbReference type="AlphaFoldDB" id="A0A9P5XHY3"/>
<dbReference type="EMBL" id="MU151099">
    <property type="protein sequence ID" value="KAF9450719.1"/>
    <property type="molecule type" value="Genomic_DNA"/>
</dbReference>
<organism evidence="1 2">
    <name type="scientific">Macrolepiota fuliginosa MF-IS2</name>
    <dbReference type="NCBI Taxonomy" id="1400762"/>
    <lineage>
        <taxon>Eukaryota</taxon>
        <taxon>Fungi</taxon>
        <taxon>Dikarya</taxon>
        <taxon>Basidiomycota</taxon>
        <taxon>Agaricomycotina</taxon>
        <taxon>Agaricomycetes</taxon>
        <taxon>Agaricomycetidae</taxon>
        <taxon>Agaricales</taxon>
        <taxon>Agaricineae</taxon>
        <taxon>Agaricaceae</taxon>
        <taxon>Macrolepiota</taxon>
    </lineage>
</organism>
<sequence length="163" mass="19087">MYPALRSLTSTQKSTPIWGTVPPMRLVAFARGPRWSPSAADTHWHIPLSIQGWTYIHLFTPIRSLLYTAMKSASTALTNAHTHTMWFSRNATQNRVQPTPLLTTSRQTQFRKLFRHRFDRITSPYHQRVQQWLRSLKKGDEHYVYHRSRYPSLHLTNVCALCL</sequence>
<evidence type="ECO:0000313" key="2">
    <source>
        <dbReference type="Proteomes" id="UP000807342"/>
    </source>
</evidence>
<proteinExistence type="predicted"/>